<feature type="compositionally biased region" description="Basic and acidic residues" evidence="1">
    <location>
        <begin position="1451"/>
        <end position="1477"/>
    </location>
</feature>
<feature type="compositionally biased region" description="Basic and acidic residues" evidence="1">
    <location>
        <begin position="48"/>
        <end position="60"/>
    </location>
</feature>
<evidence type="ECO:0000313" key="3">
    <source>
        <dbReference type="Proteomes" id="UP000224006"/>
    </source>
</evidence>
<dbReference type="STRING" id="94643.A0A2A9MJ12"/>
<feature type="region of interest" description="Disordered" evidence="1">
    <location>
        <begin position="697"/>
        <end position="763"/>
    </location>
</feature>
<reference evidence="2 3" key="1">
    <citation type="submission" date="2017-09" db="EMBL/GenBank/DDBJ databases">
        <title>Genome sequencing of Besnoitia besnoiti strain Bb-Ger1.</title>
        <authorList>
            <person name="Schares G."/>
            <person name="Venepally P."/>
            <person name="Lorenzi H.A."/>
        </authorList>
    </citation>
    <scope>NUCLEOTIDE SEQUENCE [LARGE SCALE GENOMIC DNA]</scope>
    <source>
        <strain evidence="2 3">Bb-Ger1</strain>
    </source>
</reference>
<feature type="compositionally biased region" description="Polar residues" evidence="1">
    <location>
        <begin position="619"/>
        <end position="636"/>
    </location>
</feature>
<feature type="region of interest" description="Disordered" evidence="1">
    <location>
        <begin position="1043"/>
        <end position="1118"/>
    </location>
</feature>
<feature type="compositionally biased region" description="Basic and acidic residues" evidence="1">
    <location>
        <begin position="848"/>
        <end position="871"/>
    </location>
</feature>
<feature type="compositionally biased region" description="Low complexity" evidence="1">
    <location>
        <begin position="501"/>
        <end position="510"/>
    </location>
</feature>
<feature type="region of interest" description="Disordered" evidence="1">
    <location>
        <begin position="96"/>
        <end position="189"/>
    </location>
</feature>
<proteinExistence type="predicted"/>
<dbReference type="EMBL" id="NWUJ01000003">
    <property type="protein sequence ID" value="PFH36241.1"/>
    <property type="molecule type" value="Genomic_DNA"/>
</dbReference>
<feature type="compositionally biased region" description="Basic and acidic residues" evidence="1">
    <location>
        <begin position="302"/>
        <end position="320"/>
    </location>
</feature>
<feature type="region of interest" description="Disordered" evidence="1">
    <location>
        <begin position="1"/>
        <end position="60"/>
    </location>
</feature>
<feature type="compositionally biased region" description="Low complexity" evidence="1">
    <location>
        <begin position="876"/>
        <end position="891"/>
    </location>
</feature>
<feature type="compositionally biased region" description="Low complexity" evidence="1">
    <location>
        <begin position="271"/>
        <end position="284"/>
    </location>
</feature>
<dbReference type="VEuPathDB" id="ToxoDB:BESB_044330"/>
<feature type="region of interest" description="Disordered" evidence="1">
    <location>
        <begin position="804"/>
        <end position="970"/>
    </location>
</feature>
<gene>
    <name evidence="2" type="ORF">BESB_044330</name>
</gene>
<dbReference type="GeneID" id="40309363"/>
<feature type="region of interest" description="Disordered" evidence="1">
    <location>
        <begin position="606"/>
        <end position="643"/>
    </location>
</feature>
<dbReference type="OrthoDB" id="10428361at2759"/>
<feature type="region of interest" description="Disordered" evidence="1">
    <location>
        <begin position="658"/>
        <end position="681"/>
    </location>
</feature>
<dbReference type="KEGG" id="bbes:BESB_044330"/>
<feature type="compositionally biased region" description="Low complexity" evidence="1">
    <location>
        <begin position="1404"/>
        <end position="1417"/>
    </location>
</feature>
<organism evidence="2 3">
    <name type="scientific">Besnoitia besnoiti</name>
    <name type="common">Apicomplexan protozoan</name>
    <dbReference type="NCBI Taxonomy" id="94643"/>
    <lineage>
        <taxon>Eukaryota</taxon>
        <taxon>Sar</taxon>
        <taxon>Alveolata</taxon>
        <taxon>Apicomplexa</taxon>
        <taxon>Conoidasida</taxon>
        <taxon>Coccidia</taxon>
        <taxon>Eucoccidiorida</taxon>
        <taxon>Eimeriorina</taxon>
        <taxon>Sarcocystidae</taxon>
        <taxon>Besnoitia</taxon>
    </lineage>
</organism>
<feature type="compositionally biased region" description="Basic and acidic residues" evidence="1">
    <location>
        <begin position="907"/>
        <end position="921"/>
    </location>
</feature>
<feature type="region of interest" description="Disordered" evidence="1">
    <location>
        <begin position="201"/>
        <end position="395"/>
    </location>
</feature>
<evidence type="ECO:0000256" key="1">
    <source>
        <dbReference type="SAM" id="MobiDB-lite"/>
    </source>
</evidence>
<name>A0A2A9MJ12_BESBE</name>
<feature type="compositionally biased region" description="Polar residues" evidence="1">
    <location>
        <begin position="697"/>
        <end position="738"/>
    </location>
</feature>
<keyword evidence="3" id="KW-1185">Reference proteome</keyword>
<feature type="compositionally biased region" description="Polar residues" evidence="1">
    <location>
        <begin position="1568"/>
        <end position="1587"/>
    </location>
</feature>
<dbReference type="Proteomes" id="UP000224006">
    <property type="component" value="Chromosome III"/>
</dbReference>
<feature type="region of interest" description="Disordered" evidence="1">
    <location>
        <begin position="1563"/>
        <end position="1589"/>
    </location>
</feature>
<dbReference type="RefSeq" id="XP_029220250.1">
    <property type="nucleotide sequence ID" value="XM_029362884.1"/>
</dbReference>
<feature type="compositionally biased region" description="Low complexity" evidence="1">
    <location>
        <begin position="96"/>
        <end position="153"/>
    </location>
</feature>
<accession>A0A2A9MJ12</accession>
<feature type="compositionally biased region" description="Basic and acidic residues" evidence="1">
    <location>
        <begin position="14"/>
        <end position="31"/>
    </location>
</feature>
<feature type="compositionally biased region" description="Low complexity" evidence="1">
    <location>
        <begin position="292"/>
        <end position="301"/>
    </location>
</feature>
<protein>
    <submittedName>
        <fullName evidence="2">Uncharacterized protein</fullName>
    </submittedName>
</protein>
<comment type="caution">
    <text evidence="2">The sequence shown here is derived from an EMBL/GenBank/DDBJ whole genome shotgun (WGS) entry which is preliminary data.</text>
</comment>
<evidence type="ECO:0000313" key="2">
    <source>
        <dbReference type="EMBL" id="PFH36241.1"/>
    </source>
</evidence>
<feature type="region of interest" description="Disordered" evidence="1">
    <location>
        <begin position="1175"/>
        <end position="1207"/>
    </location>
</feature>
<feature type="compositionally biased region" description="Basic and acidic residues" evidence="1">
    <location>
        <begin position="1077"/>
        <end position="1104"/>
    </location>
</feature>
<feature type="region of interest" description="Disordered" evidence="1">
    <location>
        <begin position="1529"/>
        <end position="1550"/>
    </location>
</feature>
<sequence>MADATQGAAIHLAGSHEPREGQDGVEKDFPLHDGGTQQKAVDELASSKSERETEKNHRDVLCLSATPSVSCPAASSSSSSPCPSAAPCFSPCLTPPSASSVSVAAPGPAAPLSAPPQQSGAPTASSKSSAPPPVGSQAAPNSASASASCASSAEVPVSHTPPSLAPPPRMIFPSAELNTASPPPPATLLGFVPAWGSSGSVGFLRAPPPLAPRAWSGGAAAVAQEPLPMLRPASSLGGEKRGTEALSSSLASPPPDAHAQPKASKRRRRNAASCASRTPAGAPSSSPPLSPSTPQLLASPSKQEDDPPRTAKRGKTEAKGGTKKAAKEGSAGKNPSGQKTPQRQVPSHLSPPTSPPVAQSPGVGATQPEASRRLPRACTSVPLGEKAKGDDAAGGDACHQSFLLHSGQQLEAAAELIPRRRGKPFAEEANAEDVNSDPLSGGDVARHQLLLQLRDKLASAAIQTRNSSAVPCLSASVFLTSSRSGACSSCFSETPAGPLRSGAAASTGAGQTDCPQGPSRAPGKGDGAIGVQGARSEGHPADRLISQPLPAFLSIAHLFQQFDRLRQDASAGQSDPKRNVEILSPAFLLSLLSKEALSATSAAAAAGFPQKDSECERAGTSNCSKLPSARCPSQQVPAPDETISGASASCRAAQGVSGAVKARVAGPKSGSRNPTKGTGEANANLRSRLHALEMSQSLAAGSSGSPQMTSPSQPAERTLSSVQSPEHVTRTAGASSEQASRDAAAACGGRRPKRPSLSSCTLSAGGPAAPDLVDQRLPVDENVSPPGAAVGTALWVNDAGADRSRPANATDGGLSLPSAGFLPGKNTAESGVDANALGQRGRGGTRKGSKEETGGDKLRGGEAEGEARGGDPVKVASLPGGVAGSAASSTGEEARRPLGAGAAAEPQQKDWSRDAKREKATRASLKTAGGHGASLPSSRSRGASKSHAKKDPLTQRSGAPPASAPAPPGATAVVYQTDLGSLSAVDPVALTAGCGASNGTFTCCRRKLFCDHDIFGLLAAFGHAAAMTGDGTRGGDTCLLRTGEVPGSSGSPPSARTSPWVPRGAPANHALPSVEGDGEHAKCEASKETLSSEKSESEPGENRRHTGAKGVPATHMRPGDFASLRARSHDEELWRPRLVDLLHAGEGERDGDEWRARDVLSFVLWREDAKQVEACDGRGSLDSQRERAETHEDDSEDDLRSGSDNDWEDGDPFAWLESEDKTEPPLEELRTDICSLLRTFFYFLHDFVEGLRPELLQAYREHFAFLSSATKVSHLRIYEPVLWRLKCRPASLWTRLSIQLTFAELEALRELHSHRRSTCNALLTHAVLSTLFNPPFAAPPTRADTMARSESTHSPFAFAFATSAPRCPSQSSSSSTSPSLSSLSVCSASGALSQLLEPLSFPQVRSPSPCSRVLSSSAGSPAPADRLRPHAPKESASFGSSAAPLPAPQPLEEKLESPRTVAKRQEHSRSPTDVARDDTVAAAAVGLQTRPLPRVAAAGALQPPAVTFGQSVGGMNQAGTGVAVKTKDDGEATASVAPPKPAASLQSTATDGALAASSLVRTGEGVSGLQNGAVTESRSPGSSSEAATNLAHEIDPASLCAARRLPGSGCAAGAPP</sequence>
<feature type="region of interest" description="Disordered" evidence="1">
    <location>
        <begin position="498"/>
        <end position="540"/>
    </location>
</feature>
<feature type="compositionally biased region" description="Polar residues" evidence="1">
    <location>
        <begin position="335"/>
        <end position="351"/>
    </location>
</feature>
<feature type="region of interest" description="Disordered" evidence="1">
    <location>
        <begin position="1402"/>
        <end position="1477"/>
    </location>
</feature>